<feature type="region of interest" description="Disordered" evidence="1">
    <location>
        <begin position="65"/>
        <end position="87"/>
    </location>
</feature>
<comment type="caution">
    <text evidence="2">The sequence shown here is derived from an EMBL/GenBank/DDBJ whole genome shotgun (WGS) entry which is preliminary data.</text>
</comment>
<name>A0AAW1IYJ8_POPJA</name>
<accession>A0AAW1IYJ8</accession>
<protein>
    <submittedName>
        <fullName evidence="2">Uncharacterized protein</fullName>
    </submittedName>
</protein>
<dbReference type="EMBL" id="JASPKY010000492">
    <property type="protein sequence ID" value="KAK9695099.1"/>
    <property type="molecule type" value="Genomic_DNA"/>
</dbReference>
<keyword evidence="3" id="KW-1185">Reference proteome</keyword>
<organism evidence="2 3">
    <name type="scientific">Popillia japonica</name>
    <name type="common">Japanese beetle</name>
    <dbReference type="NCBI Taxonomy" id="7064"/>
    <lineage>
        <taxon>Eukaryota</taxon>
        <taxon>Metazoa</taxon>
        <taxon>Ecdysozoa</taxon>
        <taxon>Arthropoda</taxon>
        <taxon>Hexapoda</taxon>
        <taxon>Insecta</taxon>
        <taxon>Pterygota</taxon>
        <taxon>Neoptera</taxon>
        <taxon>Endopterygota</taxon>
        <taxon>Coleoptera</taxon>
        <taxon>Polyphaga</taxon>
        <taxon>Scarabaeiformia</taxon>
        <taxon>Scarabaeidae</taxon>
        <taxon>Rutelinae</taxon>
        <taxon>Popillia</taxon>
    </lineage>
</organism>
<reference evidence="2 3" key="1">
    <citation type="journal article" date="2024" name="BMC Genomics">
        <title>De novo assembly and annotation of Popillia japonica's genome with initial clues to its potential as an invasive pest.</title>
        <authorList>
            <person name="Cucini C."/>
            <person name="Boschi S."/>
            <person name="Funari R."/>
            <person name="Cardaioli E."/>
            <person name="Iannotti N."/>
            <person name="Marturano G."/>
            <person name="Paoli F."/>
            <person name="Bruttini M."/>
            <person name="Carapelli A."/>
            <person name="Frati F."/>
            <person name="Nardi F."/>
        </authorList>
    </citation>
    <scope>NUCLEOTIDE SEQUENCE [LARGE SCALE GENOMIC DNA]</scope>
    <source>
        <strain evidence="2">DMR45628</strain>
    </source>
</reference>
<evidence type="ECO:0000313" key="3">
    <source>
        <dbReference type="Proteomes" id="UP001458880"/>
    </source>
</evidence>
<dbReference type="Proteomes" id="UP001458880">
    <property type="component" value="Unassembled WGS sequence"/>
</dbReference>
<gene>
    <name evidence="2" type="ORF">QE152_g33102</name>
</gene>
<proteinExistence type="predicted"/>
<evidence type="ECO:0000256" key="1">
    <source>
        <dbReference type="SAM" id="MobiDB-lite"/>
    </source>
</evidence>
<sequence>MAVAGLMCRSRFILRIEIFKGLRYSTIVNSVQLNEFPQLKKLRHCRRFTTNFSISDKSKTDVAKLESSSCSSDSDSEDEGKSCSKSR</sequence>
<evidence type="ECO:0000313" key="2">
    <source>
        <dbReference type="EMBL" id="KAK9695099.1"/>
    </source>
</evidence>
<dbReference type="AlphaFoldDB" id="A0AAW1IYJ8"/>